<name>A0A8S5M5U6_9CAUD</name>
<accession>A0A8S5M5U6</accession>
<sequence>MRNFSNYCYCFEYAHLTQDNNQELGRLGLVNL</sequence>
<organism evidence="1">
    <name type="scientific">Siphoviridae sp. ctPJC19</name>
    <dbReference type="NCBI Taxonomy" id="2826321"/>
    <lineage>
        <taxon>Viruses</taxon>
        <taxon>Duplodnaviria</taxon>
        <taxon>Heunggongvirae</taxon>
        <taxon>Uroviricota</taxon>
        <taxon>Caudoviricetes</taxon>
    </lineage>
</organism>
<reference evidence="1" key="1">
    <citation type="journal article" date="2021" name="Proc. Natl. Acad. Sci. U.S.A.">
        <title>A Catalog of Tens of Thousands of Viruses from Human Metagenomes Reveals Hidden Associations with Chronic Diseases.</title>
        <authorList>
            <person name="Tisza M.J."/>
            <person name="Buck C.B."/>
        </authorList>
    </citation>
    <scope>NUCLEOTIDE SEQUENCE</scope>
    <source>
        <strain evidence="1">CtPJC19</strain>
    </source>
</reference>
<evidence type="ECO:0000313" key="1">
    <source>
        <dbReference type="EMBL" id="DAD77387.1"/>
    </source>
</evidence>
<proteinExistence type="predicted"/>
<dbReference type="EMBL" id="BK014824">
    <property type="protein sequence ID" value="DAD77387.1"/>
    <property type="molecule type" value="Genomic_DNA"/>
</dbReference>
<protein>
    <submittedName>
        <fullName evidence="1">Uncharacterized protein</fullName>
    </submittedName>
</protein>